<feature type="domain" description="Glycosyltransferase 2-like" evidence="1">
    <location>
        <begin position="5"/>
        <end position="62"/>
    </location>
</feature>
<evidence type="ECO:0000259" key="1">
    <source>
        <dbReference type="Pfam" id="PF00535"/>
    </source>
</evidence>
<organism evidence="2 3">
    <name type="scientific">Paraburkholderia azotifigens</name>
    <dbReference type="NCBI Taxonomy" id="2057004"/>
    <lineage>
        <taxon>Bacteria</taxon>
        <taxon>Pseudomonadati</taxon>
        <taxon>Pseudomonadota</taxon>
        <taxon>Betaproteobacteria</taxon>
        <taxon>Burkholderiales</taxon>
        <taxon>Burkholderiaceae</taxon>
        <taxon>Paraburkholderia</taxon>
    </lineage>
</organism>
<evidence type="ECO:0000313" key="2">
    <source>
        <dbReference type="EMBL" id="TXC88167.1"/>
    </source>
</evidence>
<gene>
    <name evidence="2" type="ORF">FRZ40_11570</name>
</gene>
<dbReference type="InterPro" id="IPR001173">
    <property type="entry name" value="Glyco_trans_2-like"/>
</dbReference>
<accession>A0A5C6VSK8</accession>
<protein>
    <submittedName>
        <fullName evidence="2">Glycosyltransferase family 2 protein</fullName>
    </submittedName>
</protein>
<dbReference type="SUPFAM" id="SSF53448">
    <property type="entry name" value="Nucleotide-diphospho-sugar transferases"/>
    <property type="match status" value="1"/>
</dbReference>
<name>A0A5C6VSK8_9BURK</name>
<dbReference type="Proteomes" id="UP000321776">
    <property type="component" value="Unassembled WGS sequence"/>
</dbReference>
<proteinExistence type="predicted"/>
<sequence length="77" mass="8510">MATVSILIPARRADYLGRALISAQRETFEDIEILVGDDTPDALLAPIAAAAGDSRVRYFRHRLLDARRNAQAFLNKA</sequence>
<evidence type="ECO:0000313" key="3">
    <source>
        <dbReference type="Proteomes" id="UP000321776"/>
    </source>
</evidence>
<dbReference type="CDD" id="cd00761">
    <property type="entry name" value="Glyco_tranf_GTA_type"/>
    <property type="match status" value="1"/>
</dbReference>
<dbReference type="Pfam" id="PF00535">
    <property type="entry name" value="Glycos_transf_2"/>
    <property type="match status" value="1"/>
</dbReference>
<dbReference type="EMBL" id="VOQS01000001">
    <property type="protein sequence ID" value="TXC88167.1"/>
    <property type="molecule type" value="Genomic_DNA"/>
</dbReference>
<dbReference type="RefSeq" id="WP_147234179.1">
    <property type="nucleotide sequence ID" value="NZ_VOQS01000001.1"/>
</dbReference>
<dbReference type="AlphaFoldDB" id="A0A5C6VSK8"/>
<keyword evidence="2" id="KW-0808">Transferase</keyword>
<comment type="caution">
    <text evidence="2">The sequence shown here is derived from an EMBL/GenBank/DDBJ whole genome shotgun (WGS) entry which is preliminary data.</text>
</comment>
<dbReference type="InterPro" id="IPR029044">
    <property type="entry name" value="Nucleotide-diphossugar_trans"/>
</dbReference>
<dbReference type="Gene3D" id="3.90.550.10">
    <property type="entry name" value="Spore Coat Polysaccharide Biosynthesis Protein SpsA, Chain A"/>
    <property type="match status" value="1"/>
</dbReference>
<dbReference type="GO" id="GO:0016740">
    <property type="term" value="F:transferase activity"/>
    <property type="evidence" value="ECO:0007669"/>
    <property type="project" value="UniProtKB-KW"/>
</dbReference>
<reference evidence="2 3" key="1">
    <citation type="journal article" date="2018" name="Int. J. Syst. Evol. Microbiol.">
        <title>Paraburkholderia azotifigens sp. nov., a nitrogen-fixing bacterium isolated from paddy soil.</title>
        <authorList>
            <person name="Choi G.M."/>
            <person name="Im W.T."/>
        </authorList>
    </citation>
    <scope>NUCLEOTIDE SEQUENCE [LARGE SCALE GENOMIC DNA]</scope>
    <source>
        <strain evidence="2 3">NF 2-5-3</strain>
    </source>
</reference>